<dbReference type="Proteomes" id="UP000663874">
    <property type="component" value="Unassembled WGS sequence"/>
</dbReference>
<evidence type="ECO:0000313" key="4">
    <source>
        <dbReference type="EMBL" id="CAF4149661.1"/>
    </source>
</evidence>
<dbReference type="EMBL" id="CAJNOU010000070">
    <property type="protein sequence ID" value="CAF0846651.1"/>
    <property type="molecule type" value="Genomic_DNA"/>
</dbReference>
<dbReference type="EMBL" id="CAJNOO010007847">
    <property type="protein sequence ID" value="CAF1474844.1"/>
    <property type="molecule type" value="Genomic_DNA"/>
</dbReference>
<dbReference type="EMBL" id="CAJOAX010014947">
    <property type="protein sequence ID" value="CAF4149661.1"/>
    <property type="molecule type" value="Genomic_DNA"/>
</dbReference>
<protein>
    <recommendedName>
        <fullName evidence="1">Dynein associated protein domain-containing protein</fullName>
    </recommendedName>
</protein>
<proteinExistence type="predicted"/>
<dbReference type="Proteomes" id="UP000663823">
    <property type="component" value="Unassembled WGS sequence"/>
</dbReference>
<dbReference type="AlphaFoldDB" id="A0A813W3R6"/>
<comment type="caution">
    <text evidence="2">The sequence shown here is derived from an EMBL/GenBank/DDBJ whole genome shotgun (WGS) entry which is preliminary data.</text>
</comment>
<evidence type="ECO:0000313" key="2">
    <source>
        <dbReference type="EMBL" id="CAF0846651.1"/>
    </source>
</evidence>
<evidence type="ECO:0000313" key="6">
    <source>
        <dbReference type="Proteomes" id="UP000663889"/>
    </source>
</evidence>
<evidence type="ECO:0000313" key="3">
    <source>
        <dbReference type="EMBL" id="CAF1474844.1"/>
    </source>
</evidence>
<feature type="domain" description="Dynein associated protein" evidence="1">
    <location>
        <begin position="13"/>
        <end position="65"/>
    </location>
</feature>
<sequence length="66" mass="7477">MSKLDTNFIPEILVFIRNVCGRLGKAMEVCNPDVLGHIASTCHHLLTHEKSLDFLIDLLEKDQLDD</sequence>
<gene>
    <name evidence="5" type="ORF">FNK824_LOCUS36916</name>
    <name evidence="4" type="ORF">OTI717_LOCUS36163</name>
    <name evidence="3" type="ORF">RFH988_LOCUS37710</name>
    <name evidence="2" type="ORF">SEV965_LOCUS2891</name>
</gene>
<evidence type="ECO:0000259" key="1">
    <source>
        <dbReference type="Pfam" id="PF12455"/>
    </source>
</evidence>
<reference evidence="2" key="1">
    <citation type="submission" date="2021-02" db="EMBL/GenBank/DDBJ databases">
        <authorList>
            <person name="Nowell W R."/>
        </authorList>
    </citation>
    <scope>NUCLEOTIDE SEQUENCE</scope>
</reference>
<dbReference type="Proteomes" id="UP000663882">
    <property type="component" value="Unassembled WGS sequence"/>
</dbReference>
<organism evidence="2 6">
    <name type="scientific">Rotaria sordida</name>
    <dbReference type="NCBI Taxonomy" id="392033"/>
    <lineage>
        <taxon>Eukaryota</taxon>
        <taxon>Metazoa</taxon>
        <taxon>Spiralia</taxon>
        <taxon>Gnathifera</taxon>
        <taxon>Rotifera</taxon>
        <taxon>Eurotatoria</taxon>
        <taxon>Bdelloidea</taxon>
        <taxon>Philodinida</taxon>
        <taxon>Philodinidae</taxon>
        <taxon>Rotaria</taxon>
    </lineage>
</organism>
<dbReference type="InterPro" id="IPR022157">
    <property type="entry name" value="Dynactin"/>
</dbReference>
<evidence type="ECO:0000313" key="5">
    <source>
        <dbReference type="EMBL" id="CAF4213972.1"/>
    </source>
</evidence>
<dbReference type="OrthoDB" id="2130750at2759"/>
<name>A0A813W3R6_9BILA</name>
<dbReference type="Proteomes" id="UP000663889">
    <property type="component" value="Unassembled WGS sequence"/>
</dbReference>
<dbReference type="Pfam" id="PF12455">
    <property type="entry name" value="Dynactin"/>
    <property type="match status" value="1"/>
</dbReference>
<dbReference type="EMBL" id="CAJOBE010017731">
    <property type="protein sequence ID" value="CAF4213972.1"/>
    <property type="molecule type" value="Genomic_DNA"/>
</dbReference>
<accession>A0A813W3R6</accession>